<protein>
    <recommendedName>
        <fullName evidence="3">Transposase</fullName>
    </recommendedName>
</protein>
<dbReference type="AlphaFoldDB" id="A0A368VLU0"/>
<evidence type="ECO:0000313" key="2">
    <source>
        <dbReference type="Proteomes" id="UP000252415"/>
    </source>
</evidence>
<evidence type="ECO:0008006" key="3">
    <source>
        <dbReference type="Google" id="ProtNLM"/>
    </source>
</evidence>
<name>A0A368VLU0_9BACL</name>
<sequence>MLKRKFTADKPNQKWMTDIKQYRLGDQRLKLSAIKDLCGKDIVAFHMSREMILNWY</sequence>
<evidence type="ECO:0000313" key="1">
    <source>
        <dbReference type="EMBL" id="RCW40624.1"/>
    </source>
</evidence>
<keyword evidence="2" id="KW-1185">Reference proteome</keyword>
<organism evidence="1 2">
    <name type="scientific">Paenibacillus prosopidis</name>
    <dbReference type="NCBI Taxonomy" id="630520"/>
    <lineage>
        <taxon>Bacteria</taxon>
        <taxon>Bacillati</taxon>
        <taxon>Bacillota</taxon>
        <taxon>Bacilli</taxon>
        <taxon>Bacillales</taxon>
        <taxon>Paenibacillaceae</taxon>
        <taxon>Paenibacillus</taxon>
    </lineage>
</organism>
<reference evidence="1 2" key="1">
    <citation type="submission" date="2018-07" db="EMBL/GenBank/DDBJ databases">
        <title>Genomic Encyclopedia of Type Strains, Phase III (KMG-III): the genomes of soil and plant-associated and newly described type strains.</title>
        <authorList>
            <person name="Whitman W."/>
        </authorList>
    </citation>
    <scope>NUCLEOTIDE SEQUENCE [LARGE SCALE GENOMIC DNA]</scope>
    <source>
        <strain evidence="1 2">CECT 7506</strain>
    </source>
</reference>
<accession>A0A368VLU0</accession>
<comment type="caution">
    <text evidence="1">The sequence shown here is derived from an EMBL/GenBank/DDBJ whole genome shotgun (WGS) entry which is preliminary data.</text>
</comment>
<dbReference type="InterPro" id="IPR012337">
    <property type="entry name" value="RNaseH-like_sf"/>
</dbReference>
<proteinExistence type="predicted"/>
<dbReference type="RefSeq" id="WP_181873722.1">
    <property type="nucleotide sequence ID" value="NZ_QPJD01000030.1"/>
</dbReference>
<gene>
    <name evidence="1" type="ORF">DFP97_1303</name>
</gene>
<dbReference type="SUPFAM" id="SSF53098">
    <property type="entry name" value="Ribonuclease H-like"/>
    <property type="match status" value="1"/>
</dbReference>
<dbReference type="EMBL" id="QPJD01000030">
    <property type="protein sequence ID" value="RCW40624.1"/>
    <property type="molecule type" value="Genomic_DNA"/>
</dbReference>
<dbReference type="Proteomes" id="UP000252415">
    <property type="component" value="Unassembled WGS sequence"/>
</dbReference>